<reference evidence="9 10" key="1">
    <citation type="journal article" date="2015" name="Int. J. Syst. Evol. Microbiol.">
        <title>Tumebacillus algifaecis sp. nov., isolated from decomposing algal scum.</title>
        <authorList>
            <person name="Wu Y.F."/>
            <person name="Zhang B."/>
            <person name="Xing P."/>
            <person name="Wu Q.L."/>
            <person name="Liu S.J."/>
        </authorList>
    </citation>
    <scope>NUCLEOTIDE SEQUENCE [LARGE SCALE GENOMIC DNA]</scope>
    <source>
        <strain evidence="9 10">THMBR28</strain>
    </source>
</reference>
<feature type="transmembrane region" description="Helical" evidence="7">
    <location>
        <begin position="681"/>
        <end position="700"/>
    </location>
</feature>
<evidence type="ECO:0000256" key="4">
    <source>
        <dbReference type="ARBA" id="ARBA00022692"/>
    </source>
</evidence>
<dbReference type="KEGG" id="tab:CIG75_02980"/>
<keyword evidence="6 7" id="KW-0472">Membrane</keyword>
<feature type="transmembrane region" description="Helical" evidence="7">
    <location>
        <begin position="655"/>
        <end position="675"/>
    </location>
</feature>
<dbReference type="InterPro" id="IPR000731">
    <property type="entry name" value="SSD"/>
</dbReference>
<feature type="transmembrane region" description="Helical" evidence="7">
    <location>
        <begin position="549"/>
        <end position="568"/>
    </location>
</feature>
<feature type="domain" description="SSD" evidence="8">
    <location>
        <begin position="580"/>
        <end position="706"/>
    </location>
</feature>
<comment type="similarity">
    <text evidence="2">Belongs to the resistance-nodulation-cell division (RND) (TC 2.A.6) family. MmpL subfamily.</text>
</comment>
<dbReference type="GO" id="GO:0005886">
    <property type="term" value="C:plasma membrane"/>
    <property type="evidence" value="ECO:0007669"/>
    <property type="project" value="UniProtKB-SubCell"/>
</dbReference>
<evidence type="ECO:0000259" key="8">
    <source>
        <dbReference type="PROSITE" id="PS50156"/>
    </source>
</evidence>
<dbReference type="Pfam" id="PF03176">
    <property type="entry name" value="MMPL"/>
    <property type="match status" value="2"/>
</dbReference>
<sequence length="724" mass="80344">MKWLHRVAEMSSTSKGAKWVISIWLVLAIVMSMVAPSAKEWSVSEGTGLNDDALSMQAQQLLDRQFPTNDGLSALLVFQDQAGLKQADWESIFTVSRWLASSDKPGEVLGAVPLHEMTEPSMSSLIDEHKTTLMLPVRLEKGLENDQVRDVVEAIRVHVEAGLNSELTFAITGPAGIAADSLSVFRNADFVLMTATVVLILVMLLIMYRSFVLAVIPLLVSGLLYTITNHLLGLIGKNGWAEVETQALSIMMILLFAVLTDYCMFVFSRYREELLQTESQYAAMQKAISRVAEPVFFSAGTILLAVATLFVAVYEPYRNFAPVFMTAMAVILLGGVTLIPAIFALLGRRAFWPYIPKIGGKAERPSRLWERVARLVTTRPKRTFFLLLTAFLLLIPVTFQIDYSFNLMKSFPEATSSRQGFEMLETSFPKGELAPVTVLLQSEQDLSADDFQQRLVALATALQNEEGVYSVAAPANSAQLSEDKHTARWRMVLTDNPYDVEALDALQQLRDRQKTLLEASGLNPQTNELLFSGQTPIQSDVRELNGRDTFWVIAVVIVLIAVLLTVATRSLIAPLYMLGTILLTYGATLGITWLLFHHVLGYEAISYRIPLYAFVFIVALGVDYNLMLFARIREEAQRATVAEAIRRGVSKTGKVITSAGLILVATFSVLITQPLLELKAFGAVVAIGILLDTFLVRGLLMPSLMMMLGQWNWWPSKMQKEKGR</sequence>
<dbReference type="EMBL" id="CP022657">
    <property type="protein sequence ID" value="ASS74046.1"/>
    <property type="molecule type" value="Genomic_DNA"/>
</dbReference>
<dbReference type="Proteomes" id="UP000214688">
    <property type="component" value="Chromosome"/>
</dbReference>
<organism evidence="9 10">
    <name type="scientific">Tumebacillus algifaecis</name>
    <dbReference type="NCBI Taxonomy" id="1214604"/>
    <lineage>
        <taxon>Bacteria</taxon>
        <taxon>Bacillati</taxon>
        <taxon>Bacillota</taxon>
        <taxon>Bacilli</taxon>
        <taxon>Bacillales</taxon>
        <taxon>Alicyclobacillaceae</taxon>
        <taxon>Tumebacillus</taxon>
    </lineage>
</organism>
<gene>
    <name evidence="9" type="ORF">CIG75_02980</name>
</gene>
<keyword evidence="3" id="KW-1003">Cell membrane</keyword>
<feature type="transmembrane region" description="Helical" evidence="7">
    <location>
        <begin position="247"/>
        <end position="270"/>
    </location>
</feature>
<dbReference type="OrthoDB" id="2365435at2"/>
<keyword evidence="10" id="KW-1185">Reference proteome</keyword>
<dbReference type="SUPFAM" id="SSF82866">
    <property type="entry name" value="Multidrug efflux transporter AcrB transmembrane domain"/>
    <property type="match status" value="2"/>
</dbReference>
<proteinExistence type="inferred from homology"/>
<keyword evidence="4 7" id="KW-0812">Transmembrane</keyword>
<feature type="transmembrane region" description="Helical" evidence="7">
    <location>
        <begin position="190"/>
        <end position="208"/>
    </location>
</feature>
<evidence type="ECO:0000256" key="6">
    <source>
        <dbReference type="ARBA" id="ARBA00023136"/>
    </source>
</evidence>
<feature type="transmembrane region" description="Helical" evidence="7">
    <location>
        <begin position="320"/>
        <end position="347"/>
    </location>
</feature>
<dbReference type="PANTHER" id="PTHR33406:SF6">
    <property type="entry name" value="MEMBRANE PROTEIN YDGH-RELATED"/>
    <property type="match status" value="1"/>
</dbReference>
<dbReference type="InterPro" id="IPR050545">
    <property type="entry name" value="Mycobact_MmpL"/>
</dbReference>
<dbReference type="RefSeq" id="WP_094235305.1">
    <property type="nucleotide sequence ID" value="NZ_CP022657.1"/>
</dbReference>
<dbReference type="Gene3D" id="1.20.1640.10">
    <property type="entry name" value="Multidrug efflux transporter AcrB transmembrane domain"/>
    <property type="match status" value="2"/>
</dbReference>
<dbReference type="AlphaFoldDB" id="A0A223CXM8"/>
<comment type="subcellular location">
    <subcellularLocation>
        <location evidence="1">Cell membrane</location>
        <topology evidence="1">Multi-pass membrane protein</topology>
    </subcellularLocation>
</comment>
<protein>
    <recommendedName>
        <fullName evidence="8">SSD domain-containing protein</fullName>
    </recommendedName>
</protein>
<feature type="transmembrane region" description="Helical" evidence="7">
    <location>
        <begin position="291"/>
        <end position="314"/>
    </location>
</feature>
<evidence type="ECO:0000313" key="9">
    <source>
        <dbReference type="EMBL" id="ASS74046.1"/>
    </source>
</evidence>
<dbReference type="InterPro" id="IPR004869">
    <property type="entry name" value="MMPL_dom"/>
</dbReference>
<feature type="transmembrane region" description="Helical" evidence="7">
    <location>
        <begin position="575"/>
        <end position="597"/>
    </location>
</feature>
<evidence type="ECO:0000256" key="5">
    <source>
        <dbReference type="ARBA" id="ARBA00022989"/>
    </source>
</evidence>
<evidence type="ECO:0000256" key="1">
    <source>
        <dbReference type="ARBA" id="ARBA00004651"/>
    </source>
</evidence>
<accession>A0A223CXM8</accession>
<name>A0A223CXM8_9BACL</name>
<evidence type="ECO:0000256" key="2">
    <source>
        <dbReference type="ARBA" id="ARBA00010157"/>
    </source>
</evidence>
<keyword evidence="5 7" id="KW-1133">Transmembrane helix</keyword>
<evidence type="ECO:0000256" key="3">
    <source>
        <dbReference type="ARBA" id="ARBA00022475"/>
    </source>
</evidence>
<dbReference type="PROSITE" id="PS50156">
    <property type="entry name" value="SSD"/>
    <property type="match status" value="1"/>
</dbReference>
<feature type="transmembrane region" description="Helical" evidence="7">
    <location>
        <begin position="20"/>
        <end position="38"/>
    </location>
</feature>
<evidence type="ECO:0000313" key="10">
    <source>
        <dbReference type="Proteomes" id="UP000214688"/>
    </source>
</evidence>
<feature type="transmembrane region" description="Helical" evidence="7">
    <location>
        <begin position="215"/>
        <end position="235"/>
    </location>
</feature>
<feature type="transmembrane region" description="Helical" evidence="7">
    <location>
        <begin position="384"/>
        <end position="401"/>
    </location>
</feature>
<evidence type="ECO:0000256" key="7">
    <source>
        <dbReference type="SAM" id="Phobius"/>
    </source>
</evidence>
<dbReference type="PANTHER" id="PTHR33406">
    <property type="entry name" value="MEMBRANE PROTEIN MJ1562-RELATED"/>
    <property type="match status" value="1"/>
</dbReference>
<feature type="transmembrane region" description="Helical" evidence="7">
    <location>
        <begin position="609"/>
        <end position="630"/>
    </location>
</feature>